<dbReference type="EMBL" id="CP012508">
    <property type="protein sequence ID" value="ALB21386.1"/>
    <property type="molecule type" value="Genomic_DNA"/>
</dbReference>
<dbReference type="RefSeq" id="WP_053063431.1">
    <property type="nucleotide sequence ID" value="NZ_CP012508.1"/>
</dbReference>
<accession>A0AAC8VFI9</accession>
<gene>
    <name evidence="1" type="ORF">KU39_200</name>
</gene>
<dbReference type="InterPro" id="IPR036412">
    <property type="entry name" value="HAD-like_sf"/>
</dbReference>
<proteinExistence type="predicted"/>
<organism evidence="1 2">
    <name type="scientific">Piscirickettsia salmonis</name>
    <dbReference type="NCBI Taxonomy" id="1238"/>
    <lineage>
        <taxon>Bacteria</taxon>
        <taxon>Pseudomonadati</taxon>
        <taxon>Pseudomonadota</taxon>
        <taxon>Gammaproteobacteria</taxon>
        <taxon>Thiotrichales</taxon>
        <taxon>Piscirickettsiaceae</taxon>
        <taxon>Piscirickettsia</taxon>
    </lineage>
</organism>
<dbReference type="AlphaFoldDB" id="A0AAC8VFI9"/>
<dbReference type="SUPFAM" id="SSF56784">
    <property type="entry name" value="HAD-like"/>
    <property type="match status" value="1"/>
</dbReference>
<reference evidence="1 2" key="1">
    <citation type="journal article" date="2014" name="Genome Announc.">
        <title>Comparative Genome Analysis of Two Isolates of the Fish Pathogen Piscirickettsia salmonis from Different Hosts Reveals Major Differences in Virulence-Associated Secretion Systems.</title>
        <authorList>
            <person name="Bohle H."/>
            <person name="Henriquez P."/>
            <person name="Grothusen H."/>
            <person name="Navas E."/>
            <person name="Sandoval A."/>
            <person name="Bustamante F."/>
            <person name="Bustos P."/>
            <person name="Mancilla M."/>
        </authorList>
    </citation>
    <scope>NUCLEOTIDE SEQUENCE [LARGE SCALE GENOMIC DNA]</scope>
    <source>
        <strain evidence="2">B1-32597</strain>
    </source>
</reference>
<protein>
    <submittedName>
        <fullName evidence="1">Tetratricopeptide repeat family protein</fullName>
    </submittedName>
</protein>
<dbReference type="InterPro" id="IPR023214">
    <property type="entry name" value="HAD_sf"/>
</dbReference>
<evidence type="ECO:0000313" key="2">
    <source>
        <dbReference type="Proteomes" id="UP000029558"/>
    </source>
</evidence>
<evidence type="ECO:0000313" key="1">
    <source>
        <dbReference type="EMBL" id="ALB21386.1"/>
    </source>
</evidence>
<dbReference type="Proteomes" id="UP000029558">
    <property type="component" value="Chromosome"/>
</dbReference>
<name>A0AAC8VFI9_PISSA</name>
<dbReference type="Gene3D" id="3.40.50.1000">
    <property type="entry name" value="HAD superfamily/HAD-like"/>
    <property type="match status" value="1"/>
</dbReference>
<sequence length="221" mass="25394">MPRMIFTFDLDETLLCNNQGLLSLNAVEKTPSNYDPYQGAFSGCHTLQKEKTKKIMQGILKNGDEIAFITAGSIKKSEIKQFFQIEYNIDLDYDFQHYYNTRDKTSALIKIAGENCYTNIVLIDNYFPHIESADTAGFKTIYADNNNSDTTNGTHYIQQLEEIIAERTIKPYYKQAEENLAIAIRKRELEHKIAFLTIIEKIKELDLLTSRKLSLTLMALP</sequence>